<evidence type="ECO:0000256" key="6">
    <source>
        <dbReference type="ARBA" id="ARBA00023033"/>
    </source>
</evidence>
<evidence type="ECO:0000256" key="4">
    <source>
        <dbReference type="ARBA" id="ARBA00023002"/>
    </source>
</evidence>
<dbReference type="Proteomes" id="UP001162156">
    <property type="component" value="Unassembled WGS sequence"/>
</dbReference>
<organism evidence="10 11">
    <name type="scientific">Rhamnusium bicolor</name>
    <dbReference type="NCBI Taxonomy" id="1586634"/>
    <lineage>
        <taxon>Eukaryota</taxon>
        <taxon>Metazoa</taxon>
        <taxon>Ecdysozoa</taxon>
        <taxon>Arthropoda</taxon>
        <taxon>Hexapoda</taxon>
        <taxon>Insecta</taxon>
        <taxon>Pterygota</taxon>
        <taxon>Neoptera</taxon>
        <taxon>Endopterygota</taxon>
        <taxon>Coleoptera</taxon>
        <taxon>Polyphaga</taxon>
        <taxon>Cucujiformia</taxon>
        <taxon>Chrysomeloidea</taxon>
        <taxon>Cerambycidae</taxon>
        <taxon>Lepturinae</taxon>
        <taxon>Rhagiini</taxon>
        <taxon>Rhamnusium</taxon>
    </lineage>
</organism>
<keyword evidence="11" id="KW-1185">Reference proteome</keyword>
<evidence type="ECO:0000313" key="11">
    <source>
        <dbReference type="Proteomes" id="UP001162156"/>
    </source>
</evidence>
<keyword evidence="6 8" id="KW-0503">Monooxygenase</keyword>
<reference evidence="10" key="1">
    <citation type="journal article" date="2023" name="Insect Mol. Biol.">
        <title>Genome sequencing provides insights into the evolution of gene families encoding plant cell wall-degrading enzymes in longhorned beetles.</title>
        <authorList>
            <person name="Shin N.R."/>
            <person name="Okamura Y."/>
            <person name="Kirsch R."/>
            <person name="Pauchet Y."/>
        </authorList>
    </citation>
    <scope>NUCLEOTIDE SEQUENCE</scope>
    <source>
        <strain evidence="10">RBIC_L_NR</strain>
    </source>
</reference>
<evidence type="ECO:0000256" key="8">
    <source>
        <dbReference type="RuleBase" id="RU000461"/>
    </source>
</evidence>
<keyword evidence="5 7" id="KW-0408">Iron</keyword>
<dbReference type="PANTHER" id="PTHR24289:SF1">
    <property type="entry name" value="STEROID 17-ALPHA-HYDROXYLASE_17,20 LYASE"/>
    <property type="match status" value="1"/>
</dbReference>
<dbReference type="PRINTS" id="PR00463">
    <property type="entry name" value="EP450I"/>
</dbReference>
<dbReference type="GO" id="GO:0042448">
    <property type="term" value="P:progesterone metabolic process"/>
    <property type="evidence" value="ECO:0007669"/>
    <property type="project" value="TreeGrafter"/>
</dbReference>
<evidence type="ECO:0000256" key="5">
    <source>
        <dbReference type="ARBA" id="ARBA00023004"/>
    </source>
</evidence>
<dbReference type="GO" id="GO:0004508">
    <property type="term" value="F:steroid 17-alpha-monooxygenase activity"/>
    <property type="evidence" value="ECO:0007669"/>
    <property type="project" value="TreeGrafter"/>
</dbReference>
<keyword evidence="2 7" id="KW-0349">Heme</keyword>
<evidence type="ECO:0000256" key="1">
    <source>
        <dbReference type="ARBA" id="ARBA00010617"/>
    </source>
</evidence>
<proteinExistence type="inferred from homology"/>
<comment type="similarity">
    <text evidence="1 8">Belongs to the cytochrome P450 family.</text>
</comment>
<dbReference type="Gene3D" id="1.10.630.10">
    <property type="entry name" value="Cytochrome P450"/>
    <property type="match status" value="1"/>
</dbReference>
<comment type="cofactor">
    <cofactor evidence="7">
        <name>heme</name>
        <dbReference type="ChEBI" id="CHEBI:30413"/>
    </cofactor>
</comment>
<keyword evidence="4 8" id="KW-0560">Oxidoreductase</keyword>
<evidence type="ECO:0000256" key="7">
    <source>
        <dbReference type="PIRSR" id="PIRSR602401-1"/>
    </source>
</evidence>
<dbReference type="Pfam" id="PF00067">
    <property type="entry name" value="p450"/>
    <property type="match status" value="1"/>
</dbReference>
<accession>A0AAV8ZU16</accession>
<evidence type="ECO:0000256" key="9">
    <source>
        <dbReference type="SAM" id="MobiDB-lite"/>
    </source>
</evidence>
<comment type="caution">
    <text evidence="10">The sequence shown here is derived from an EMBL/GenBank/DDBJ whole genome shotgun (WGS) entry which is preliminary data.</text>
</comment>
<feature type="region of interest" description="Disordered" evidence="9">
    <location>
        <begin position="89"/>
        <end position="109"/>
    </location>
</feature>
<keyword evidence="3 7" id="KW-0479">Metal-binding</keyword>
<dbReference type="PANTHER" id="PTHR24289">
    <property type="entry name" value="STEROID 17-ALPHA-HYDROXYLASE/17,20 LYASE"/>
    <property type="match status" value="1"/>
</dbReference>
<dbReference type="InterPro" id="IPR017972">
    <property type="entry name" value="Cyt_P450_CS"/>
</dbReference>
<dbReference type="InterPro" id="IPR036396">
    <property type="entry name" value="Cyt_P450_sf"/>
</dbReference>
<sequence length="109" mass="12391">MPYDTLVIGNLHSGLMGQESGYDEPEAFKPERYLKNSRISVNENFLPFGFGKHRCLGETLARANLFLFISTLLQKFTFTIVPEHPPTGEWRDGVTPGPRPFKARVIPRK</sequence>
<dbReference type="SUPFAM" id="SSF48264">
    <property type="entry name" value="Cytochrome P450"/>
    <property type="match status" value="1"/>
</dbReference>
<dbReference type="GO" id="GO:0042446">
    <property type="term" value="P:hormone biosynthetic process"/>
    <property type="evidence" value="ECO:0007669"/>
    <property type="project" value="TreeGrafter"/>
</dbReference>
<dbReference type="GO" id="GO:0020037">
    <property type="term" value="F:heme binding"/>
    <property type="evidence" value="ECO:0007669"/>
    <property type="project" value="InterPro"/>
</dbReference>
<evidence type="ECO:0000313" key="10">
    <source>
        <dbReference type="EMBL" id="KAJ8971907.1"/>
    </source>
</evidence>
<name>A0AAV8ZU16_9CUCU</name>
<dbReference type="InterPro" id="IPR002401">
    <property type="entry name" value="Cyt_P450_E_grp-I"/>
</dbReference>
<gene>
    <name evidence="10" type="ORF">NQ314_000477</name>
</gene>
<dbReference type="GO" id="GO:0005506">
    <property type="term" value="F:iron ion binding"/>
    <property type="evidence" value="ECO:0007669"/>
    <property type="project" value="InterPro"/>
</dbReference>
<dbReference type="PROSITE" id="PS00086">
    <property type="entry name" value="CYTOCHROME_P450"/>
    <property type="match status" value="1"/>
</dbReference>
<evidence type="ECO:0000256" key="3">
    <source>
        <dbReference type="ARBA" id="ARBA00022723"/>
    </source>
</evidence>
<evidence type="ECO:0008006" key="12">
    <source>
        <dbReference type="Google" id="ProtNLM"/>
    </source>
</evidence>
<protein>
    <recommendedName>
        <fullName evidence="12">Cytochrome P450</fullName>
    </recommendedName>
</protein>
<dbReference type="AlphaFoldDB" id="A0AAV8ZU16"/>
<dbReference type="EMBL" id="JANEYF010000145">
    <property type="protein sequence ID" value="KAJ8971907.1"/>
    <property type="molecule type" value="Genomic_DNA"/>
</dbReference>
<evidence type="ECO:0000256" key="2">
    <source>
        <dbReference type="ARBA" id="ARBA00022617"/>
    </source>
</evidence>
<feature type="binding site" description="axial binding residue" evidence="7">
    <location>
        <position position="55"/>
    </location>
    <ligand>
        <name>heme</name>
        <dbReference type="ChEBI" id="CHEBI:30413"/>
    </ligand>
    <ligandPart>
        <name>Fe</name>
        <dbReference type="ChEBI" id="CHEBI:18248"/>
    </ligandPart>
</feature>
<dbReference type="InterPro" id="IPR001128">
    <property type="entry name" value="Cyt_P450"/>
</dbReference>